<evidence type="ECO:0000313" key="1">
    <source>
        <dbReference type="EMBL" id="MEQ2309580.1"/>
    </source>
</evidence>
<gene>
    <name evidence="1" type="ORF">AMECASPLE_000376</name>
</gene>
<name>A0ABV0ZTV5_9TELE</name>
<sequence>MFKDYCSSFYENFIKQLCLKGVFPKRVNPKLEKKNTGKVTRTIWSEETRSRAAEQKRKSTINTQRFHLSTTAAQCKGKESVIDSFEYEALTAPVSSLLQMLEINKTPAESHRFGKMLLTTHIQ</sequence>
<keyword evidence="2" id="KW-1185">Reference proteome</keyword>
<proteinExistence type="predicted"/>
<accession>A0ABV0ZTV5</accession>
<comment type="caution">
    <text evidence="1">The sequence shown here is derived from an EMBL/GenBank/DDBJ whole genome shotgun (WGS) entry which is preliminary data.</text>
</comment>
<dbReference type="Proteomes" id="UP001469553">
    <property type="component" value="Unassembled WGS sequence"/>
</dbReference>
<reference evidence="1 2" key="1">
    <citation type="submission" date="2021-06" db="EMBL/GenBank/DDBJ databases">
        <authorList>
            <person name="Palmer J.M."/>
        </authorList>
    </citation>
    <scope>NUCLEOTIDE SEQUENCE [LARGE SCALE GENOMIC DNA]</scope>
    <source>
        <strain evidence="1 2">AS_MEX2019</strain>
        <tissue evidence="1">Muscle</tissue>
    </source>
</reference>
<protein>
    <submittedName>
        <fullName evidence="1">Uncharacterized protein</fullName>
    </submittedName>
</protein>
<organism evidence="1 2">
    <name type="scientific">Ameca splendens</name>
    <dbReference type="NCBI Taxonomy" id="208324"/>
    <lineage>
        <taxon>Eukaryota</taxon>
        <taxon>Metazoa</taxon>
        <taxon>Chordata</taxon>
        <taxon>Craniata</taxon>
        <taxon>Vertebrata</taxon>
        <taxon>Euteleostomi</taxon>
        <taxon>Actinopterygii</taxon>
        <taxon>Neopterygii</taxon>
        <taxon>Teleostei</taxon>
        <taxon>Neoteleostei</taxon>
        <taxon>Acanthomorphata</taxon>
        <taxon>Ovalentaria</taxon>
        <taxon>Atherinomorphae</taxon>
        <taxon>Cyprinodontiformes</taxon>
        <taxon>Goodeidae</taxon>
        <taxon>Ameca</taxon>
    </lineage>
</organism>
<dbReference type="EMBL" id="JAHRIP010075246">
    <property type="protein sequence ID" value="MEQ2309580.1"/>
    <property type="molecule type" value="Genomic_DNA"/>
</dbReference>
<evidence type="ECO:0000313" key="2">
    <source>
        <dbReference type="Proteomes" id="UP001469553"/>
    </source>
</evidence>